<dbReference type="GeneID" id="31005605"/>
<dbReference type="Proteomes" id="UP000214365">
    <property type="component" value="Unassembled WGS sequence"/>
</dbReference>
<organism evidence="2 3">
    <name type="scientific">Talaromyces atroroseus</name>
    <dbReference type="NCBI Taxonomy" id="1441469"/>
    <lineage>
        <taxon>Eukaryota</taxon>
        <taxon>Fungi</taxon>
        <taxon>Dikarya</taxon>
        <taxon>Ascomycota</taxon>
        <taxon>Pezizomycotina</taxon>
        <taxon>Eurotiomycetes</taxon>
        <taxon>Eurotiomycetidae</taxon>
        <taxon>Eurotiales</taxon>
        <taxon>Trichocomaceae</taxon>
        <taxon>Talaromyces</taxon>
        <taxon>Talaromyces sect. Trachyspermi</taxon>
    </lineage>
</organism>
<protein>
    <submittedName>
        <fullName evidence="2">Uncharacterized protein</fullName>
    </submittedName>
</protein>
<accession>A0A225ATZ9</accession>
<evidence type="ECO:0000313" key="2">
    <source>
        <dbReference type="EMBL" id="OKL59069.1"/>
    </source>
</evidence>
<feature type="region of interest" description="Disordered" evidence="1">
    <location>
        <begin position="33"/>
        <end position="60"/>
    </location>
</feature>
<feature type="compositionally biased region" description="Polar residues" evidence="1">
    <location>
        <begin position="38"/>
        <end position="55"/>
    </location>
</feature>
<evidence type="ECO:0000256" key="1">
    <source>
        <dbReference type="SAM" id="MobiDB-lite"/>
    </source>
</evidence>
<evidence type="ECO:0000313" key="3">
    <source>
        <dbReference type="Proteomes" id="UP000214365"/>
    </source>
</evidence>
<dbReference type="GO" id="GO:0009306">
    <property type="term" value="P:protein secretion"/>
    <property type="evidence" value="ECO:0007669"/>
    <property type="project" value="InterPro"/>
</dbReference>
<proteinExistence type="predicted"/>
<name>A0A225ATZ9_TALAT</name>
<sequence>MSHPYLISKIADPLFALLIGSSSAYLRIQRDLSEEKQQSTNTTDASVQSQTQQGRPPQVKAQEIWSLGARRVGMWWRGEFSGLK</sequence>
<dbReference type="Pfam" id="PF11654">
    <property type="entry name" value="NCE101"/>
    <property type="match status" value="1"/>
</dbReference>
<dbReference type="AlphaFoldDB" id="A0A225ATZ9"/>
<gene>
    <name evidence="2" type="ORF">UA08_05849</name>
</gene>
<dbReference type="RefSeq" id="XP_020119190.1">
    <property type="nucleotide sequence ID" value="XM_020268164.1"/>
</dbReference>
<dbReference type="InterPro" id="IPR024242">
    <property type="entry name" value="NCE101"/>
</dbReference>
<dbReference type="EMBL" id="LFMY01000008">
    <property type="protein sequence ID" value="OKL59069.1"/>
    <property type="molecule type" value="Genomic_DNA"/>
</dbReference>
<comment type="caution">
    <text evidence="2">The sequence shown here is derived from an EMBL/GenBank/DDBJ whole genome shotgun (WGS) entry which is preliminary data.</text>
</comment>
<dbReference type="STRING" id="1441469.A0A225ATZ9"/>
<reference evidence="2 3" key="1">
    <citation type="submission" date="2015-06" db="EMBL/GenBank/DDBJ databases">
        <title>Talaromyces atroroseus IBT 11181 draft genome.</title>
        <authorList>
            <person name="Rasmussen K.B."/>
            <person name="Rasmussen S."/>
            <person name="Petersen B."/>
            <person name="Sicheritz-Ponten T."/>
            <person name="Mortensen U.H."/>
            <person name="Thrane U."/>
        </authorList>
    </citation>
    <scope>NUCLEOTIDE SEQUENCE [LARGE SCALE GENOMIC DNA]</scope>
    <source>
        <strain evidence="2 3">IBT 11181</strain>
    </source>
</reference>
<dbReference type="OrthoDB" id="2155101at2759"/>
<keyword evidence="3" id="KW-1185">Reference proteome</keyword>